<dbReference type="Proteomes" id="UP000626554">
    <property type="component" value="Unassembled WGS sequence"/>
</dbReference>
<gene>
    <name evidence="1" type="ORF">HW556_14940</name>
</gene>
<dbReference type="EMBL" id="JABKAV010000060">
    <property type="protein sequence ID" value="NVO86181.1"/>
    <property type="molecule type" value="Genomic_DNA"/>
</dbReference>
<organism evidence="1 2">
    <name type="scientific">Hymenobacter terrestris</name>
    <dbReference type="NCBI Taxonomy" id="2748310"/>
    <lineage>
        <taxon>Bacteria</taxon>
        <taxon>Pseudomonadati</taxon>
        <taxon>Bacteroidota</taxon>
        <taxon>Cytophagia</taxon>
        <taxon>Cytophagales</taxon>
        <taxon>Hymenobacteraceae</taxon>
        <taxon>Hymenobacter</taxon>
    </lineage>
</organism>
<reference evidence="1 2" key="1">
    <citation type="submission" date="2020-05" db="EMBL/GenBank/DDBJ databases">
        <title>Hymenobacter terrestris sp. nov. and Hymenobacter lapidiphilus sp. nov., isolated from regoliths in Antarctica.</title>
        <authorList>
            <person name="Sedlacek I."/>
            <person name="Pantucek R."/>
            <person name="Zeman M."/>
            <person name="Holochova P."/>
            <person name="Kralova S."/>
            <person name="Stankova E."/>
            <person name="Sedo O."/>
            <person name="Micenkova L."/>
            <person name="Svec P."/>
            <person name="Gupta V."/>
            <person name="Sood U."/>
            <person name="Korpole U.S."/>
            <person name="Lal R."/>
        </authorList>
    </citation>
    <scope>NUCLEOTIDE SEQUENCE [LARGE SCALE GENOMIC DNA]</scope>
    <source>
        <strain evidence="1 2">P5252</strain>
    </source>
</reference>
<name>A0ABX2Q5D1_9BACT</name>
<protein>
    <recommendedName>
        <fullName evidence="3">STAS/SEC14 domain-containing protein</fullName>
    </recommendedName>
</protein>
<evidence type="ECO:0000313" key="2">
    <source>
        <dbReference type="Proteomes" id="UP000626554"/>
    </source>
</evidence>
<evidence type="ECO:0008006" key="3">
    <source>
        <dbReference type="Google" id="ProtNLM"/>
    </source>
</evidence>
<dbReference type="RefSeq" id="WP_176900919.1">
    <property type="nucleotide sequence ID" value="NZ_JABKAV010000060.1"/>
</dbReference>
<sequence>MLPSIELPSRTLSFRTDLNILVVRWHPVVETLAAVQADYAQMLASAKAHGLSAWLLDVRRRQVAALELGPWVNTTFYPEAVARLAPQRLRVAVLSSPALTAAYTTNPGHQKEVAYALDPARPFDMALFEDEGRAMQWLGRA</sequence>
<comment type="caution">
    <text evidence="1">The sequence shown here is derived from an EMBL/GenBank/DDBJ whole genome shotgun (WGS) entry which is preliminary data.</text>
</comment>
<evidence type="ECO:0000313" key="1">
    <source>
        <dbReference type="EMBL" id="NVO86181.1"/>
    </source>
</evidence>
<keyword evidence="2" id="KW-1185">Reference proteome</keyword>
<accession>A0ABX2Q5D1</accession>
<proteinExistence type="predicted"/>